<protein>
    <recommendedName>
        <fullName evidence="6">Iron-binding zinc finger CDGSH type domain-containing protein</fullName>
    </recommendedName>
</protein>
<dbReference type="InterPro" id="IPR052950">
    <property type="entry name" value="CISD"/>
</dbReference>
<comment type="cofactor">
    <cofactor evidence="5">
        <name>[2Fe-2S] cluster</name>
        <dbReference type="ChEBI" id="CHEBI:190135"/>
    </cofactor>
</comment>
<keyword evidence="1" id="KW-0001">2Fe-2S</keyword>
<dbReference type="InterPro" id="IPR018967">
    <property type="entry name" value="FeS-contain_CDGSH-typ"/>
</dbReference>
<evidence type="ECO:0000256" key="5">
    <source>
        <dbReference type="ARBA" id="ARBA00034078"/>
    </source>
</evidence>
<dbReference type="PANTHER" id="PTHR46491:SF3">
    <property type="entry name" value="CDGSH IRON-SULFUR DOMAIN-CONTAINING PROTEIN 3, MITOCHONDRIAL"/>
    <property type="match status" value="1"/>
</dbReference>
<feature type="domain" description="Iron-binding zinc finger CDGSH type" evidence="6">
    <location>
        <begin position="27"/>
        <end position="64"/>
    </location>
</feature>
<keyword evidence="4" id="KW-0411">Iron-sulfur</keyword>
<reference evidence="7" key="1">
    <citation type="submission" date="2025-08" db="UniProtKB">
        <authorList>
            <consortium name="Ensembl"/>
        </authorList>
    </citation>
    <scope>IDENTIFICATION</scope>
</reference>
<dbReference type="SMART" id="SM00704">
    <property type="entry name" value="ZnF_CDGSH"/>
    <property type="match status" value="2"/>
</dbReference>
<dbReference type="Proteomes" id="UP000694569">
    <property type="component" value="Unplaced"/>
</dbReference>
<sequence>MRILRALSVSVTRAGSTKPSAPVIAAKHPFKMQVKAGKVYPWCVCGHSKKQPLCDGSHRTAAPGLSPLRFTPTEDKELWLCGCKQTKNAPYCDGTHKQSHVQSFEPTAGT</sequence>
<dbReference type="PANTHER" id="PTHR46491">
    <property type="entry name" value="CDGSH IRON SULFUR DOMAIN PROTEIN HOMOLOG"/>
    <property type="match status" value="1"/>
</dbReference>
<keyword evidence="3" id="KW-0408">Iron</keyword>
<name>A0A8C5Q6N2_9ANUR</name>
<organism evidence="7 8">
    <name type="scientific">Leptobrachium leishanense</name>
    <name type="common">Leishan spiny toad</name>
    <dbReference type="NCBI Taxonomy" id="445787"/>
    <lineage>
        <taxon>Eukaryota</taxon>
        <taxon>Metazoa</taxon>
        <taxon>Chordata</taxon>
        <taxon>Craniata</taxon>
        <taxon>Vertebrata</taxon>
        <taxon>Euteleostomi</taxon>
        <taxon>Amphibia</taxon>
        <taxon>Batrachia</taxon>
        <taxon>Anura</taxon>
        <taxon>Pelobatoidea</taxon>
        <taxon>Megophryidae</taxon>
        <taxon>Leptobrachium</taxon>
    </lineage>
</organism>
<evidence type="ECO:0000256" key="1">
    <source>
        <dbReference type="ARBA" id="ARBA00022714"/>
    </source>
</evidence>
<dbReference type="OrthoDB" id="15717at2759"/>
<feature type="domain" description="Iron-binding zinc finger CDGSH type" evidence="6">
    <location>
        <begin position="65"/>
        <end position="102"/>
    </location>
</feature>
<dbReference type="Ensembl" id="ENSLLET00000033802.1">
    <property type="protein sequence ID" value="ENSLLEP00000032542.1"/>
    <property type="gene ID" value="ENSLLEG00000020646.1"/>
</dbReference>
<evidence type="ECO:0000256" key="4">
    <source>
        <dbReference type="ARBA" id="ARBA00023014"/>
    </source>
</evidence>
<evidence type="ECO:0000313" key="8">
    <source>
        <dbReference type="Proteomes" id="UP000694569"/>
    </source>
</evidence>
<keyword evidence="2" id="KW-0479">Metal-binding</keyword>
<dbReference type="Pfam" id="PF09360">
    <property type="entry name" value="zf-CDGSH"/>
    <property type="match status" value="2"/>
</dbReference>
<evidence type="ECO:0000256" key="2">
    <source>
        <dbReference type="ARBA" id="ARBA00022723"/>
    </source>
</evidence>
<reference evidence="7" key="2">
    <citation type="submission" date="2025-09" db="UniProtKB">
        <authorList>
            <consortium name="Ensembl"/>
        </authorList>
    </citation>
    <scope>IDENTIFICATION</scope>
</reference>
<proteinExistence type="predicted"/>
<dbReference type="Gene3D" id="3.40.5.90">
    <property type="entry name" value="CDGSH iron-sulfur domain, mitoNEET-type"/>
    <property type="match status" value="2"/>
</dbReference>
<keyword evidence="8" id="KW-1185">Reference proteome</keyword>
<evidence type="ECO:0000313" key="7">
    <source>
        <dbReference type="Ensembl" id="ENSLLEP00000032542.1"/>
    </source>
</evidence>
<dbReference type="GO" id="GO:0051537">
    <property type="term" value="F:2 iron, 2 sulfur cluster binding"/>
    <property type="evidence" value="ECO:0007669"/>
    <property type="project" value="UniProtKB-KW"/>
</dbReference>
<dbReference type="GeneTree" id="ENSGT00940000165589"/>
<accession>A0A8C5Q6N2</accession>
<dbReference type="AlphaFoldDB" id="A0A8C5Q6N2"/>
<evidence type="ECO:0000256" key="3">
    <source>
        <dbReference type="ARBA" id="ARBA00023004"/>
    </source>
</evidence>
<dbReference type="InterPro" id="IPR042216">
    <property type="entry name" value="MitoNEET_CISD"/>
</dbReference>
<dbReference type="GO" id="GO:0005739">
    <property type="term" value="C:mitochondrion"/>
    <property type="evidence" value="ECO:0007669"/>
    <property type="project" value="TreeGrafter"/>
</dbReference>
<evidence type="ECO:0000259" key="6">
    <source>
        <dbReference type="SMART" id="SM00704"/>
    </source>
</evidence>
<dbReference type="GO" id="GO:0046872">
    <property type="term" value="F:metal ion binding"/>
    <property type="evidence" value="ECO:0007669"/>
    <property type="project" value="UniProtKB-KW"/>
</dbReference>